<gene>
    <name evidence="1" type="ORF">T11_18535</name>
</gene>
<evidence type="ECO:0000313" key="1">
    <source>
        <dbReference type="EMBL" id="KRY71005.1"/>
    </source>
</evidence>
<comment type="caution">
    <text evidence="1">The sequence shown here is derived from an EMBL/GenBank/DDBJ whole genome shotgun (WGS) entry which is preliminary data.</text>
</comment>
<proteinExistence type="predicted"/>
<keyword evidence="2" id="KW-1185">Reference proteome</keyword>
<accession>A0A0V1EB21</accession>
<dbReference type="Proteomes" id="UP000055024">
    <property type="component" value="Unassembled WGS sequence"/>
</dbReference>
<protein>
    <submittedName>
        <fullName evidence="1">Uncharacterized protein</fullName>
    </submittedName>
</protein>
<reference evidence="1 2" key="1">
    <citation type="submission" date="2015-01" db="EMBL/GenBank/DDBJ databases">
        <title>Evolution of Trichinella species and genotypes.</title>
        <authorList>
            <person name="Korhonen P.K."/>
            <person name="Edoardo P."/>
            <person name="Giuseppe L.R."/>
            <person name="Gasser R.B."/>
        </authorList>
    </citation>
    <scope>NUCLEOTIDE SEQUENCE [LARGE SCALE GENOMIC DNA]</scope>
    <source>
        <strain evidence="1">ISS1029</strain>
    </source>
</reference>
<dbReference type="OrthoDB" id="10472329at2759"/>
<evidence type="ECO:0000313" key="2">
    <source>
        <dbReference type="Proteomes" id="UP000055024"/>
    </source>
</evidence>
<sequence>MDTCEHPLLYFSGTGRTSQETAISGFGICIWNRAAGEAVTG</sequence>
<dbReference type="EMBL" id="JYDP01007352">
    <property type="protein sequence ID" value="KRY71005.1"/>
    <property type="molecule type" value="Genomic_DNA"/>
</dbReference>
<dbReference type="AlphaFoldDB" id="A0A0V1EB21"/>
<name>A0A0V1EB21_9BILA</name>
<organism evidence="1 2">
    <name type="scientific">Trichinella zimbabwensis</name>
    <dbReference type="NCBI Taxonomy" id="268475"/>
    <lineage>
        <taxon>Eukaryota</taxon>
        <taxon>Metazoa</taxon>
        <taxon>Ecdysozoa</taxon>
        <taxon>Nematoda</taxon>
        <taxon>Enoplea</taxon>
        <taxon>Dorylaimia</taxon>
        <taxon>Trichinellida</taxon>
        <taxon>Trichinellidae</taxon>
        <taxon>Trichinella</taxon>
    </lineage>
</organism>